<feature type="transmembrane region" description="Helical" evidence="6">
    <location>
        <begin position="350"/>
        <end position="374"/>
    </location>
</feature>
<reference evidence="8 9" key="1">
    <citation type="submission" date="2015-07" db="EMBL/GenBank/DDBJ databases">
        <title>The genome of Eufriesea mexicana.</title>
        <authorList>
            <person name="Pan H."/>
            <person name="Kapheim K."/>
        </authorList>
    </citation>
    <scope>NUCLEOTIDE SEQUENCE [LARGE SCALE GENOMIC DNA]</scope>
    <source>
        <strain evidence="8">0111107269</strain>
        <tissue evidence="8">Whole body</tissue>
    </source>
</reference>
<dbReference type="PANTHER" id="PTHR12428:SF65">
    <property type="entry name" value="CYTOCHROME C OXIDASE ASSEMBLY PROTEIN COX18, MITOCHONDRIAL"/>
    <property type="match status" value="1"/>
</dbReference>
<keyword evidence="4 6" id="KW-0472">Membrane</keyword>
<feature type="transmembrane region" description="Helical" evidence="6">
    <location>
        <begin position="305"/>
        <end position="330"/>
    </location>
</feature>
<gene>
    <name evidence="8" type="ORF">WN48_10804</name>
</gene>
<dbReference type="InterPro" id="IPR028055">
    <property type="entry name" value="YidC/Oxa/ALB_C"/>
</dbReference>
<organism evidence="8 9">
    <name type="scientific">Eufriesea mexicana</name>
    <dbReference type="NCBI Taxonomy" id="516756"/>
    <lineage>
        <taxon>Eukaryota</taxon>
        <taxon>Metazoa</taxon>
        <taxon>Ecdysozoa</taxon>
        <taxon>Arthropoda</taxon>
        <taxon>Hexapoda</taxon>
        <taxon>Insecta</taxon>
        <taxon>Pterygota</taxon>
        <taxon>Neoptera</taxon>
        <taxon>Endopterygota</taxon>
        <taxon>Hymenoptera</taxon>
        <taxon>Apocrita</taxon>
        <taxon>Aculeata</taxon>
        <taxon>Apoidea</taxon>
        <taxon>Anthophila</taxon>
        <taxon>Apidae</taxon>
        <taxon>Eufriesea</taxon>
    </lineage>
</organism>
<evidence type="ECO:0000313" key="9">
    <source>
        <dbReference type="Proteomes" id="UP000250275"/>
    </source>
</evidence>
<feature type="transmembrane region" description="Helical" evidence="6">
    <location>
        <begin position="418"/>
        <end position="440"/>
    </location>
</feature>
<evidence type="ECO:0000256" key="4">
    <source>
        <dbReference type="ARBA" id="ARBA00023136"/>
    </source>
</evidence>
<dbReference type="GO" id="GO:0032977">
    <property type="term" value="F:membrane insertase activity"/>
    <property type="evidence" value="ECO:0007669"/>
    <property type="project" value="InterPro"/>
</dbReference>
<name>A0A310SQA4_9HYME</name>
<evidence type="ECO:0000256" key="5">
    <source>
        <dbReference type="RuleBase" id="RU003945"/>
    </source>
</evidence>
<protein>
    <submittedName>
        <fullName evidence="8">Mitochondrial inner membrane protein COX18</fullName>
    </submittedName>
</protein>
<dbReference type="GO" id="GO:0033617">
    <property type="term" value="P:mitochondrial respiratory chain complex IV assembly"/>
    <property type="evidence" value="ECO:0007669"/>
    <property type="project" value="TreeGrafter"/>
</dbReference>
<dbReference type="EMBL" id="KQ760166">
    <property type="protein sequence ID" value="OAD61663.1"/>
    <property type="molecule type" value="Genomic_DNA"/>
</dbReference>
<dbReference type="GO" id="GO:0005743">
    <property type="term" value="C:mitochondrial inner membrane"/>
    <property type="evidence" value="ECO:0007669"/>
    <property type="project" value="TreeGrafter"/>
</dbReference>
<keyword evidence="3 6" id="KW-1133">Transmembrane helix</keyword>
<evidence type="ECO:0000256" key="3">
    <source>
        <dbReference type="ARBA" id="ARBA00022989"/>
    </source>
</evidence>
<evidence type="ECO:0000256" key="1">
    <source>
        <dbReference type="ARBA" id="ARBA00004141"/>
    </source>
</evidence>
<dbReference type="GO" id="GO:0032979">
    <property type="term" value="P:protein insertion into mitochondrial inner membrane from matrix"/>
    <property type="evidence" value="ECO:0007669"/>
    <property type="project" value="TreeGrafter"/>
</dbReference>
<dbReference type="CDD" id="cd20069">
    <property type="entry name" value="5TM_Oxa1-like"/>
    <property type="match status" value="1"/>
</dbReference>
<evidence type="ECO:0000313" key="8">
    <source>
        <dbReference type="EMBL" id="OAD61663.1"/>
    </source>
</evidence>
<feature type="transmembrane region" description="Helical" evidence="6">
    <location>
        <begin position="395"/>
        <end position="412"/>
    </location>
</feature>
<feature type="transmembrane region" description="Helical" evidence="6">
    <location>
        <begin position="214"/>
        <end position="235"/>
    </location>
</feature>
<proteinExistence type="inferred from homology"/>
<accession>A0A310SQA4</accession>
<dbReference type="InterPro" id="IPR001708">
    <property type="entry name" value="YidC/ALB3/OXA1/COX18"/>
</dbReference>
<feature type="domain" description="Membrane insertase YidC/Oxa/ALB C-terminal" evidence="7">
    <location>
        <begin position="216"/>
        <end position="441"/>
    </location>
</feature>
<sequence>MYTTSSMWLVRWPEIGGGRTDEEGSEEGDRRIVLVSHGKCGGGSKGHVVRRTLPPCHWSTPPLRRHRGADLCSKGGWAFPARPFDDGKERGSRRPTAASRLERRRVAANRHDDARTAVCVKEGMRNFSNAPNAFLHQQVLSKVLNGPLLHDKDTVLSTRISPNYYLTGRYISSSTMIINDIARYNSGIFQMISESKIVEWITEALRLMHYQVGLPWWASIVLTTIIARSIINFPLNIVDLKNRAKQENLQNELQEFADRIKVKVQNEAVRHQLSPAATIMLFTREFRKKQKELYLRENCHPFKTIAVILLQAPVWVGFSVAIRNMCFVLPQANTATFRDFSELSSSGFLWIQNLIDIDHFFILPLFFGLTNLALMEINQILFHINDTKFTRIYRNFARIVIVCFVPVIACLPSFTNEIFQCLCLFWISCNFYAILQNLLLMSPKIRRLGRIPKSDKEFRRPYIELQKRLLHLFRLKRSLP</sequence>
<keyword evidence="2 5" id="KW-0812">Transmembrane</keyword>
<evidence type="ECO:0000259" key="7">
    <source>
        <dbReference type="Pfam" id="PF02096"/>
    </source>
</evidence>
<dbReference type="OrthoDB" id="2148490at2759"/>
<evidence type="ECO:0000256" key="6">
    <source>
        <dbReference type="SAM" id="Phobius"/>
    </source>
</evidence>
<comment type="similarity">
    <text evidence="5">Belongs to the OXA1/ALB3/YidC family.</text>
</comment>
<dbReference type="Pfam" id="PF02096">
    <property type="entry name" value="60KD_IMP"/>
    <property type="match status" value="1"/>
</dbReference>
<keyword evidence="9" id="KW-1185">Reference proteome</keyword>
<evidence type="ECO:0000256" key="2">
    <source>
        <dbReference type="ARBA" id="ARBA00022692"/>
    </source>
</evidence>
<comment type="subcellular location">
    <subcellularLocation>
        <location evidence="1 5">Membrane</location>
        <topology evidence="1 5">Multi-pass membrane protein</topology>
    </subcellularLocation>
</comment>
<dbReference type="Proteomes" id="UP000250275">
    <property type="component" value="Unassembled WGS sequence"/>
</dbReference>
<dbReference type="PANTHER" id="PTHR12428">
    <property type="entry name" value="OXA1"/>
    <property type="match status" value="1"/>
</dbReference>
<dbReference type="AlphaFoldDB" id="A0A310SQA4"/>